<dbReference type="Pfam" id="PF01734">
    <property type="entry name" value="Patatin"/>
    <property type="match status" value="1"/>
</dbReference>
<dbReference type="SUPFAM" id="SSF52151">
    <property type="entry name" value="FabD/lysophospholipase-like"/>
    <property type="match status" value="1"/>
</dbReference>
<evidence type="ECO:0000256" key="6">
    <source>
        <dbReference type="PROSITE-ProRule" id="PRU01161"/>
    </source>
</evidence>
<evidence type="ECO:0000256" key="4">
    <source>
        <dbReference type="ARBA" id="ARBA00023098"/>
    </source>
</evidence>
<feature type="domain" description="PNPLA" evidence="7">
    <location>
        <begin position="70"/>
        <end position="262"/>
    </location>
</feature>
<protein>
    <submittedName>
        <fullName evidence="8">Patatin-like phospholipase PlpD</fullName>
    </submittedName>
</protein>
<keyword evidence="2 6" id="KW-0378">Hydrolase</keyword>
<keyword evidence="3 6" id="KW-0442">Lipid degradation</keyword>
<keyword evidence="5" id="KW-0472">Membrane</keyword>
<reference evidence="9" key="1">
    <citation type="journal article" date="2019" name="Int. J. Syst. Evol. Microbiol.">
        <title>The Global Catalogue of Microorganisms (GCM) 10K type strain sequencing project: providing services to taxonomists for standard genome sequencing and annotation.</title>
        <authorList>
            <consortium name="The Broad Institute Genomics Platform"/>
            <consortium name="The Broad Institute Genome Sequencing Center for Infectious Disease"/>
            <person name="Wu L."/>
            <person name="Ma J."/>
        </authorList>
    </citation>
    <scope>NUCLEOTIDE SEQUENCE [LARGE SCALE GENOMIC DNA]</scope>
    <source>
        <strain evidence="9">JCM 19212</strain>
    </source>
</reference>
<feature type="short sequence motif" description="GXGXXG" evidence="6">
    <location>
        <begin position="74"/>
        <end position="79"/>
    </location>
</feature>
<dbReference type="Gene3D" id="2.40.160.50">
    <property type="entry name" value="membrane protein fhac: a member of the omp85/tpsb transporter family"/>
    <property type="match status" value="1"/>
</dbReference>
<dbReference type="PANTHER" id="PTHR14226">
    <property type="entry name" value="NEUROPATHY TARGET ESTERASE/SWISS CHEESE D.MELANOGASTER"/>
    <property type="match status" value="1"/>
</dbReference>
<evidence type="ECO:0000256" key="3">
    <source>
        <dbReference type="ARBA" id="ARBA00022963"/>
    </source>
</evidence>
<dbReference type="PROSITE" id="PS51635">
    <property type="entry name" value="PNPLA"/>
    <property type="match status" value="1"/>
</dbReference>
<feature type="active site" description="Proton acceptor" evidence="6">
    <location>
        <position position="249"/>
    </location>
</feature>
<evidence type="ECO:0000259" key="7">
    <source>
        <dbReference type="PROSITE" id="PS51635"/>
    </source>
</evidence>
<sequence length="776" mass="84838">MDTIAQKDDQTMIASPPGRTGVRCPRGLLATLVLAAILSVLCPARAAQTPATVPPAVAPAAPEGEPCVGLVLGGGGARGSAHIGVLKVLERERIPVCRVAGTSMGAIVGGLYSAGYTPAEMEDLIRTIDWADMFVDDPPRAGQPMRRKDADFRYLLDLEIGYANGRVVLPVGIVQGQKLLMLLRRLTVSTWDVHDFDQLPIPFRAVAADIITGDKVVWDEGDLALAIRSSMSVPGAFAPVRVDDHLLVDGGMADNVPVDVVRDMGAHRMIVVDVGSPLHKEASLTNPVVIMDQMITALMTEKTRAQLATLGDGDVLITPELGDITAAEFNRGAEAIEIGERAAEAALPKLRALSVDEATYAAYRARQQRREFDPKLVSFLEVLHGRSPSATRQVERAVADNLDKPYESERVEKTIGTAYGDGRFQQIDYRLVERDGEYGLQILPAEKPWSAFGKLGFQLDDNFNGRNSYMVSAELTFNDVNRLGAEWRNVLRLGRITGLRSEFYQPFGESGAFYLQPSLELRNESLPLWNDGNQLAEFRINRRSVALQAGFTPQPEWRISAELVRGRDRGDLLIGNPSDFSGDEEEYAGVIYNATWDTLDSINFPTKGVRLSADLETYYDALGANVEGDVARVTGDWAQAWGRYHLLLGARLTSALEDDDFFQTQGFLGGFLNLSGFDERALFGNQTALARAVMYRRTGNTSRLFSLPMYVGASLETGNAWRSKDDVDADDLILAGSLFIGFSTPLGPMFLAYGGNDEGESSWYLTFGSLLRPEVK</sequence>
<gene>
    <name evidence="8" type="primary">plpD</name>
    <name evidence="8" type="ORF">GCM10025759_33900</name>
</gene>
<organism evidence="8 9">
    <name type="scientific">Lysobacter panacisoli</name>
    <dbReference type="NCBI Taxonomy" id="1255263"/>
    <lineage>
        <taxon>Bacteria</taxon>
        <taxon>Pseudomonadati</taxon>
        <taxon>Pseudomonadota</taxon>
        <taxon>Gammaproteobacteria</taxon>
        <taxon>Lysobacterales</taxon>
        <taxon>Lysobacteraceae</taxon>
        <taxon>Lysobacter</taxon>
    </lineage>
</organism>
<keyword evidence="9" id="KW-1185">Reference proteome</keyword>
<dbReference type="InterPro" id="IPR000184">
    <property type="entry name" value="Bac_surfAg_D15"/>
</dbReference>
<proteinExistence type="predicted"/>
<evidence type="ECO:0000256" key="2">
    <source>
        <dbReference type="ARBA" id="ARBA00022801"/>
    </source>
</evidence>
<dbReference type="InterPro" id="IPR016035">
    <property type="entry name" value="Acyl_Trfase/lysoPLipase"/>
</dbReference>
<comment type="subcellular location">
    <subcellularLocation>
        <location evidence="1">Membrane</location>
    </subcellularLocation>
</comment>
<dbReference type="Gene3D" id="3.40.1090.10">
    <property type="entry name" value="Cytosolic phospholipase A2 catalytic domain"/>
    <property type="match status" value="2"/>
</dbReference>
<feature type="short sequence motif" description="GXSXG" evidence="6">
    <location>
        <begin position="101"/>
        <end position="105"/>
    </location>
</feature>
<evidence type="ECO:0000256" key="1">
    <source>
        <dbReference type="ARBA" id="ARBA00004370"/>
    </source>
</evidence>
<dbReference type="RefSeq" id="WP_158984088.1">
    <property type="nucleotide sequence ID" value="NZ_BAABKY010000006.1"/>
</dbReference>
<accession>A0ABP9LNX1</accession>
<evidence type="ECO:0000313" key="9">
    <source>
        <dbReference type="Proteomes" id="UP001501083"/>
    </source>
</evidence>
<evidence type="ECO:0000313" key="8">
    <source>
        <dbReference type="EMBL" id="GAA5082403.1"/>
    </source>
</evidence>
<dbReference type="InterPro" id="IPR002641">
    <property type="entry name" value="PNPLA_dom"/>
</dbReference>
<dbReference type="EMBL" id="BAABKY010000006">
    <property type="protein sequence ID" value="GAA5082403.1"/>
    <property type="molecule type" value="Genomic_DNA"/>
</dbReference>
<feature type="short sequence motif" description="DGA/G" evidence="6">
    <location>
        <begin position="249"/>
        <end position="251"/>
    </location>
</feature>
<dbReference type="Proteomes" id="UP001501083">
    <property type="component" value="Unassembled WGS sequence"/>
</dbReference>
<dbReference type="CDD" id="cd07205">
    <property type="entry name" value="Pat_PNPLA6_PNPLA7_NTE1_like"/>
    <property type="match status" value="1"/>
</dbReference>
<keyword evidence="4 6" id="KW-0443">Lipid metabolism</keyword>
<comment type="caution">
    <text evidence="8">The sequence shown here is derived from an EMBL/GenBank/DDBJ whole genome shotgun (WGS) entry which is preliminary data.</text>
</comment>
<evidence type="ECO:0000256" key="5">
    <source>
        <dbReference type="ARBA" id="ARBA00023136"/>
    </source>
</evidence>
<dbReference type="InterPro" id="IPR050301">
    <property type="entry name" value="NTE"/>
</dbReference>
<dbReference type="Pfam" id="PF01103">
    <property type="entry name" value="Omp85"/>
    <property type="match status" value="1"/>
</dbReference>
<name>A0ABP9LNX1_9GAMM</name>
<dbReference type="PANTHER" id="PTHR14226:SF29">
    <property type="entry name" value="NEUROPATHY TARGET ESTERASE SWS"/>
    <property type="match status" value="1"/>
</dbReference>
<feature type="active site" description="Nucleophile" evidence="6">
    <location>
        <position position="103"/>
    </location>
</feature>